<dbReference type="PRINTS" id="PR00411">
    <property type="entry name" value="PNDRDTASEI"/>
</dbReference>
<dbReference type="PANTHER" id="PTHR43706">
    <property type="entry name" value="NADH DEHYDROGENASE"/>
    <property type="match status" value="1"/>
</dbReference>
<evidence type="ECO:0000259" key="9">
    <source>
        <dbReference type="Pfam" id="PF07992"/>
    </source>
</evidence>
<dbReference type="InterPro" id="IPR036188">
    <property type="entry name" value="FAD/NAD-bd_sf"/>
</dbReference>
<gene>
    <name evidence="11" type="ORF">GGR22_001966</name>
</gene>
<dbReference type="InterPro" id="IPR054585">
    <property type="entry name" value="NDH2-like_C"/>
</dbReference>
<feature type="domain" description="External alternative NADH-ubiquinone oxidoreductase-like C-terminal" evidence="10">
    <location>
        <begin position="348"/>
        <end position="402"/>
    </location>
</feature>
<comment type="caution">
    <text evidence="11">The sequence shown here is derived from an EMBL/GenBank/DDBJ whole genome shotgun (WGS) entry which is preliminary data.</text>
</comment>
<evidence type="ECO:0000256" key="2">
    <source>
        <dbReference type="ARBA" id="ARBA00012637"/>
    </source>
</evidence>
<accession>A0ABR6DQ75</accession>
<evidence type="ECO:0000256" key="3">
    <source>
        <dbReference type="ARBA" id="ARBA00022630"/>
    </source>
</evidence>
<dbReference type="PANTHER" id="PTHR43706:SF47">
    <property type="entry name" value="EXTERNAL NADH-UBIQUINONE OXIDOREDUCTASE 1, MITOCHONDRIAL-RELATED"/>
    <property type="match status" value="1"/>
</dbReference>
<dbReference type="RefSeq" id="WP_182493471.1">
    <property type="nucleotide sequence ID" value="NZ_JACJIS010000001.1"/>
</dbReference>
<feature type="domain" description="FAD/NAD(P)-binding" evidence="9">
    <location>
        <begin position="6"/>
        <end position="324"/>
    </location>
</feature>
<dbReference type="GO" id="GO:0016491">
    <property type="term" value="F:oxidoreductase activity"/>
    <property type="evidence" value="ECO:0007669"/>
    <property type="project" value="UniProtKB-KW"/>
</dbReference>
<dbReference type="Pfam" id="PF07992">
    <property type="entry name" value="Pyr_redox_2"/>
    <property type="match status" value="1"/>
</dbReference>
<evidence type="ECO:0000256" key="4">
    <source>
        <dbReference type="ARBA" id="ARBA00022827"/>
    </source>
</evidence>
<keyword evidence="6 11" id="KW-0560">Oxidoreductase</keyword>
<reference evidence="11 12" key="1">
    <citation type="submission" date="2020-08" db="EMBL/GenBank/DDBJ databases">
        <title>Genomic Encyclopedia of Type Strains, Phase IV (KMG-IV): sequencing the most valuable type-strain genomes for metagenomic binning, comparative biology and taxonomic classification.</title>
        <authorList>
            <person name="Goeker M."/>
        </authorList>
    </citation>
    <scope>NUCLEOTIDE SEQUENCE [LARGE SCALE GENOMIC DNA]</scope>
    <source>
        <strain evidence="11 12">DSM 100397</strain>
    </source>
</reference>
<comment type="similarity">
    <text evidence="1">Belongs to the NADH dehydrogenase family.</text>
</comment>
<dbReference type="SUPFAM" id="SSF51905">
    <property type="entry name" value="FAD/NAD(P)-binding domain"/>
    <property type="match status" value="2"/>
</dbReference>
<dbReference type="EMBL" id="JACJIS010000001">
    <property type="protein sequence ID" value="MBA9073840.1"/>
    <property type="molecule type" value="Genomic_DNA"/>
</dbReference>
<keyword evidence="5" id="KW-0809">Transit peptide</keyword>
<evidence type="ECO:0000259" key="10">
    <source>
        <dbReference type="Pfam" id="PF22366"/>
    </source>
</evidence>
<proteinExistence type="inferred from homology"/>
<evidence type="ECO:0000313" key="12">
    <source>
        <dbReference type="Proteomes" id="UP000555003"/>
    </source>
</evidence>
<evidence type="ECO:0000256" key="7">
    <source>
        <dbReference type="ARBA" id="ARBA00023027"/>
    </source>
</evidence>
<keyword evidence="3" id="KW-0285">Flavoprotein</keyword>
<dbReference type="PRINTS" id="PR00368">
    <property type="entry name" value="FADPNR"/>
</dbReference>
<evidence type="ECO:0000256" key="1">
    <source>
        <dbReference type="ARBA" id="ARBA00005272"/>
    </source>
</evidence>
<keyword evidence="4" id="KW-0274">FAD</keyword>
<dbReference type="InterPro" id="IPR023753">
    <property type="entry name" value="FAD/NAD-binding_dom"/>
</dbReference>
<evidence type="ECO:0000256" key="5">
    <source>
        <dbReference type="ARBA" id="ARBA00022946"/>
    </source>
</evidence>
<protein>
    <recommendedName>
        <fullName evidence="2">NADH:ubiquinone reductase (non-electrogenic)</fullName>
        <ecNumber evidence="2">1.6.5.9</ecNumber>
    </recommendedName>
</protein>
<dbReference type="Pfam" id="PF22366">
    <property type="entry name" value="NDH2_C"/>
    <property type="match status" value="1"/>
</dbReference>
<dbReference type="EC" id="1.6.5.9" evidence="2"/>
<dbReference type="InterPro" id="IPR045024">
    <property type="entry name" value="NDH-2"/>
</dbReference>
<keyword evidence="12" id="KW-1185">Reference proteome</keyword>
<dbReference type="Proteomes" id="UP000555003">
    <property type="component" value="Unassembled WGS sequence"/>
</dbReference>
<evidence type="ECO:0000256" key="8">
    <source>
        <dbReference type="ARBA" id="ARBA00047599"/>
    </source>
</evidence>
<sequence>METKKRIIIVGAGFAGLTLAEDLENTDYEVYLIDRNNYHQFQPLMYQVATARLEPASISFPLRKVFQRSKNVKIRIADVLSVETENKCLKTSIGDFSYDYLVLAYGCKTNYFGNKNLENCAFPMKSVPEAIQLRNRILQTFEDAVVTKNPEELQYILNFVIVGGGPTGVELAGALSEMKKNILPKDYPDKDFSKLTVYLLEGSPNVLNAMSDDSKKASRKYLEDLGVIVKTSTVVENYNGRTVSLKNGESIEAKNVIWAAGVTGNQIEGIPEASITRGNRLIVNRFNEVEHLKDVFAIGDIAYMTTPKYVNGHPQLAAVANEQAKVLAKNFKLQTKNKPRKEYEYHDKGSMATIGKRKAVVDLPNFSFQGRFAWFTWMFVHLMLILSVKNKLTIFVNWAFSYFSNDSTLRVLIKPVTKKVEN</sequence>
<keyword evidence="7" id="KW-0520">NAD</keyword>
<dbReference type="Gene3D" id="3.50.50.100">
    <property type="match status" value="1"/>
</dbReference>
<evidence type="ECO:0000256" key="6">
    <source>
        <dbReference type="ARBA" id="ARBA00023002"/>
    </source>
</evidence>
<comment type="catalytic activity">
    <reaction evidence="8">
        <text>a quinone + NADH + H(+) = a quinol + NAD(+)</text>
        <dbReference type="Rhea" id="RHEA:46160"/>
        <dbReference type="ChEBI" id="CHEBI:15378"/>
        <dbReference type="ChEBI" id="CHEBI:24646"/>
        <dbReference type="ChEBI" id="CHEBI:57540"/>
        <dbReference type="ChEBI" id="CHEBI:57945"/>
        <dbReference type="ChEBI" id="CHEBI:132124"/>
        <dbReference type="EC" id="1.6.5.9"/>
    </reaction>
</comment>
<organism evidence="11 12">
    <name type="scientific">Flavobacterium gossypii</name>
    <dbReference type="NCBI Taxonomy" id="1646119"/>
    <lineage>
        <taxon>Bacteria</taxon>
        <taxon>Pseudomonadati</taxon>
        <taxon>Bacteroidota</taxon>
        <taxon>Flavobacteriia</taxon>
        <taxon>Flavobacteriales</taxon>
        <taxon>Flavobacteriaceae</taxon>
        <taxon>Flavobacterium</taxon>
    </lineage>
</organism>
<name>A0ABR6DQ75_9FLAO</name>
<evidence type="ECO:0000313" key="11">
    <source>
        <dbReference type="EMBL" id="MBA9073840.1"/>
    </source>
</evidence>